<keyword evidence="1 5" id="KW-0489">Methyltransferase</keyword>
<dbReference type="Proteomes" id="UP000193040">
    <property type="component" value="Unassembled WGS sequence"/>
</dbReference>
<accession>A0A1X0Y041</accession>
<reference evidence="5 6" key="1">
    <citation type="submission" date="2017-03" db="EMBL/GenBank/DDBJ databases">
        <title>Genomic insights into Mycobacterium simiae human colonization.</title>
        <authorList>
            <person name="Steffani J.L."/>
            <person name="Brunck M.E."/>
            <person name="Cruz E."/>
            <person name="Montiel R."/>
            <person name="Barona F."/>
        </authorList>
    </citation>
    <scope>NUCLEOTIDE SEQUENCE [LARGE SCALE GENOMIC DNA]</scope>
    <source>
        <strain evidence="5 6">MsiGto</strain>
    </source>
</reference>
<gene>
    <name evidence="5" type="ORF">B5M45_18705</name>
</gene>
<dbReference type="InterPro" id="IPR029063">
    <property type="entry name" value="SAM-dependent_MTases_sf"/>
</dbReference>
<dbReference type="Gene3D" id="3.40.50.150">
    <property type="entry name" value="Vaccinia Virus protein VP39"/>
    <property type="match status" value="1"/>
</dbReference>
<dbReference type="STRING" id="1784.VC42_00850"/>
<evidence type="ECO:0000256" key="1">
    <source>
        <dbReference type="ARBA" id="ARBA00022603"/>
    </source>
</evidence>
<dbReference type="PANTHER" id="PTHR43464:SF19">
    <property type="entry name" value="UBIQUINONE BIOSYNTHESIS O-METHYLTRANSFERASE, MITOCHONDRIAL"/>
    <property type="match status" value="1"/>
</dbReference>
<keyword evidence="6" id="KW-1185">Reference proteome</keyword>
<comment type="caution">
    <text evidence="5">The sequence shown here is derived from an EMBL/GenBank/DDBJ whole genome shotgun (WGS) entry which is preliminary data.</text>
</comment>
<dbReference type="AlphaFoldDB" id="A0A1X0Y041"/>
<keyword evidence="2 5" id="KW-0808">Transferase</keyword>
<dbReference type="GO" id="GO:0008168">
    <property type="term" value="F:methyltransferase activity"/>
    <property type="evidence" value="ECO:0007669"/>
    <property type="project" value="UniProtKB-KW"/>
</dbReference>
<feature type="domain" description="Methyltransferase" evidence="4">
    <location>
        <begin position="82"/>
        <end position="154"/>
    </location>
</feature>
<dbReference type="CDD" id="cd02440">
    <property type="entry name" value="AdoMet_MTases"/>
    <property type="match status" value="1"/>
</dbReference>
<dbReference type="PANTHER" id="PTHR43464">
    <property type="entry name" value="METHYLTRANSFERASE"/>
    <property type="match status" value="1"/>
</dbReference>
<organism evidence="5 6">
    <name type="scientific">Mycobacterium simiae</name>
    <name type="common">Mycobacterium habana</name>
    <dbReference type="NCBI Taxonomy" id="1784"/>
    <lineage>
        <taxon>Bacteria</taxon>
        <taxon>Bacillati</taxon>
        <taxon>Actinomycetota</taxon>
        <taxon>Actinomycetes</taxon>
        <taxon>Mycobacteriales</taxon>
        <taxon>Mycobacteriaceae</taxon>
        <taxon>Mycobacterium</taxon>
        <taxon>Mycobacterium simiae complex</taxon>
    </lineage>
</organism>
<evidence type="ECO:0000256" key="2">
    <source>
        <dbReference type="ARBA" id="ARBA00022679"/>
    </source>
</evidence>
<evidence type="ECO:0000313" key="5">
    <source>
        <dbReference type="EMBL" id="ORJ58454.1"/>
    </source>
</evidence>
<dbReference type="Pfam" id="PF13649">
    <property type="entry name" value="Methyltransf_25"/>
    <property type="match status" value="1"/>
</dbReference>
<dbReference type="EMBL" id="MZZM01000024">
    <property type="protein sequence ID" value="ORJ58454.1"/>
    <property type="molecule type" value="Genomic_DNA"/>
</dbReference>
<keyword evidence="3" id="KW-0949">S-adenosyl-L-methionine</keyword>
<dbReference type="SUPFAM" id="SSF53335">
    <property type="entry name" value="S-adenosyl-L-methionine-dependent methyltransferases"/>
    <property type="match status" value="1"/>
</dbReference>
<proteinExistence type="predicted"/>
<evidence type="ECO:0000313" key="6">
    <source>
        <dbReference type="Proteomes" id="UP000193040"/>
    </source>
</evidence>
<evidence type="ECO:0000259" key="4">
    <source>
        <dbReference type="Pfam" id="PF13649"/>
    </source>
</evidence>
<dbReference type="GO" id="GO:0032259">
    <property type="term" value="P:methylation"/>
    <property type="evidence" value="ECO:0007669"/>
    <property type="project" value="UniProtKB-KW"/>
</dbReference>
<dbReference type="InterPro" id="IPR041698">
    <property type="entry name" value="Methyltransf_25"/>
</dbReference>
<evidence type="ECO:0000256" key="3">
    <source>
        <dbReference type="ARBA" id="ARBA00022691"/>
    </source>
</evidence>
<name>A0A1X0Y041_MYCSI</name>
<sequence>MAILPTGSHREACPQRRRQIQTTVQNPWYRVRRSYGDAVSREDQRRWDERYAARGPASRGTVGPPSVFAAHVDVFPTVGRALDIACGQGVTSVWMARRGLQVAGFDISAVAIGQARDLARASGVEDRCRFDVVDLDSGLPDGPVVDVIVCHRFRDRRLDSVIIDRLAPGGLLAIATLSAVNAAPGPFRAAAGELAEAFATLTVIAAGEGDGQAWLLGRA</sequence>
<protein>
    <submittedName>
        <fullName evidence="5">SAM-dependent methyltransferase</fullName>
    </submittedName>
</protein>